<dbReference type="EMBL" id="RQTK01000615">
    <property type="protein sequence ID" value="RUS77039.1"/>
    <property type="molecule type" value="Genomic_DNA"/>
</dbReference>
<dbReference type="PROSITE" id="PS50262">
    <property type="entry name" value="G_PROTEIN_RECEP_F1_2"/>
    <property type="match status" value="1"/>
</dbReference>
<dbReference type="InterPro" id="IPR000276">
    <property type="entry name" value="GPCR_Rhodpsn"/>
</dbReference>
<evidence type="ECO:0000256" key="9">
    <source>
        <dbReference type="SAM" id="Phobius"/>
    </source>
</evidence>
<dbReference type="Gene3D" id="1.20.1070.10">
    <property type="entry name" value="Rhodopsin 7-helix transmembrane proteins"/>
    <property type="match status" value="1"/>
</dbReference>
<feature type="transmembrane region" description="Helical" evidence="9">
    <location>
        <begin position="52"/>
        <end position="72"/>
    </location>
</feature>
<evidence type="ECO:0000256" key="5">
    <source>
        <dbReference type="ARBA" id="ARBA00023136"/>
    </source>
</evidence>
<keyword evidence="5 9" id="KW-0472">Membrane</keyword>
<dbReference type="GO" id="GO:0005886">
    <property type="term" value="C:plasma membrane"/>
    <property type="evidence" value="ECO:0007669"/>
    <property type="project" value="TreeGrafter"/>
</dbReference>
<evidence type="ECO:0000256" key="4">
    <source>
        <dbReference type="ARBA" id="ARBA00023040"/>
    </source>
</evidence>
<dbReference type="GO" id="GO:0008188">
    <property type="term" value="F:neuropeptide receptor activity"/>
    <property type="evidence" value="ECO:0007669"/>
    <property type="project" value="TreeGrafter"/>
</dbReference>
<comment type="caution">
    <text evidence="11">The sequence shown here is derived from an EMBL/GenBank/DDBJ whole genome shotgun (WGS) entry which is preliminary data.</text>
</comment>
<evidence type="ECO:0000259" key="10">
    <source>
        <dbReference type="PROSITE" id="PS50262"/>
    </source>
</evidence>
<keyword evidence="6 8" id="KW-0675">Receptor</keyword>
<evidence type="ECO:0000256" key="2">
    <source>
        <dbReference type="ARBA" id="ARBA00022692"/>
    </source>
</evidence>
<evidence type="ECO:0000256" key="6">
    <source>
        <dbReference type="ARBA" id="ARBA00023170"/>
    </source>
</evidence>
<reference evidence="11 12" key="1">
    <citation type="submission" date="2019-01" db="EMBL/GenBank/DDBJ databases">
        <title>A draft genome assembly of the solar-powered sea slug Elysia chlorotica.</title>
        <authorList>
            <person name="Cai H."/>
            <person name="Li Q."/>
            <person name="Fang X."/>
            <person name="Li J."/>
            <person name="Curtis N.E."/>
            <person name="Altenburger A."/>
            <person name="Shibata T."/>
            <person name="Feng M."/>
            <person name="Maeda T."/>
            <person name="Schwartz J.A."/>
            <person name="Shigenobu S."/>
            <person name="Lundholm N."/>
            <person name="Nishiyama T."/>
            <person name="Yang H."/>
            <person name="Hasebe M."/>
            <person name="Li S."/>
            <person name="Pierce S.K."/>
            <person name="Wang J."/>
        </authorList>
    </citation>
    <scope>NUCLEOTIDE SEQUENCE [LARGE SCALE GENOMIC DNA]</scope>
    <source>
        <strain evidence="11">EC2010</strain>
        <tissue evidence="11">Whole organism of an adult</tissue>
    </source>
</reference>
<feature type="transmembrane region" description="Helical" evidence="9">
    <location>
        <begin position="12"/>
        <end position="32"/>
    </location>
</feature>
<evidence type="ECO:0000256" key="7">
    <source>
        <dbReference type="ARBA" id="ARBA00023224"/>
    </source>
</evidence>
<keyword evidence="12" id="KW-1185">Reference proteome</keyword>
<dbReference type="STRING" id="188477.A0A433T617"/>
<keyword evidence="3 9" id="KW-1133">Transmembrane helix</keyword>
<dbReference type="InterPro" id="IPR017452">
    <property type="entry name" value="GPCR_Rhodpsn_7TM"/>
</dbReference>
<sequence length="188" mass="20920">YLSYLIFLPPSSSVSVATSCFTLVAISLERYFAICHPLKSRRWQTLSHSYKAIAVCWVCALALSVPIAIHHIGTTGRHSCREIWPSVESEKAYTVALDLLLLVLPVLIMTWAYGCVSYTLWIGMKLEKKTEKGGRLEGLYNFPLVGAGFSADALDGVRTCADEERWMDDISDWLQKMPSEAGRVGQDA</sequence>
<dbReference type="PANTHER" id="PTHR24238">
    <property type="entry name" value="G-PROTEIN COUPLED RECEPTOR"/>
    <property type="match status" value="1"/>
</dbReference>
<keyword evidence="7 8" id="KW-0807">Transducer</keyword>
<evidence type="ECO:0000313" key="11">
    <source>
        <dbReference type="EMBL" id="RUS77039.1"/>
    </source>
</evidence>
<evidence type="ECO:0000256" key="1">
    <source>
        <dbReference type="ARBA" id="ARBA00004141"/>
    </source>
</evidence>
<feature type="transmembrane region" description="Helical" evidence="9">
    <location>
        <begin position="92"/>
        <end position="122"/>
    </location>
</feature>
<dbReference type="PANTHER" id="PTHR24238:SF75">
    <property type="entry name" value="CHOLECYSTOKININ-LIKE RECEPTOR AT 17D1-RELATED"/>
    <property type="match status" value="1"/>
</dbReference>
<accession>A0A433T617</accession>
<feature type="non-terminal residue" evidence="11">
    <location>
        <position position="1"/>
    </location>
</feature>
<dbReference type="Pfam" id="PF00001">
    <property type="entry name" value="7tm_1"/>
    <property type="match status" value="1"/>
</dbReference>
<comment type="similarity">
    <text evidence="8">Belongs to the G-protein coupled receptor 1 family.</text>
</comment>
<gene>
    <name evidence="11" type="ORF">EGW08_015196</name>
</gene>
<keyword evidence="4 8" id="KW-0297">G-protein coupled receptor</keyword>
<evidence type="ECO:0000256" key="8">
    <source>
        <dbReference type="RuleBase" id="RU000688"/>
    </source>
</evidence>
<keyword evidence="2 8" id="KW-0812">Transmembrane</keyword>
<organism evidence="11 12">
    <name type="scientific">Elysia chlorotica</name>
    <name type="common">Eastern emerald elysia</name>
    <name type="synonym">Sea slug</name>
    <dbReference type="NCBI Taxonomy" id="188477"/>
    <lineage>
        <taxon>Eukaryota</taxon>
        <taxon>Metazoa</taxon>
        <taxon>Spiralia</taxon>
        <taxon>Lophotrochozoa</taxon>
        <taxon>Mollusca</taxon>
        <taxon>Gastropoda</taxon>
        <taxon>Heterobranchia</taxon>
        <taxon>Euthyneura</taxon>
        <taxon>Panpulmonata</taxon>
        <taxon>Sacoglossa</taxon>
        <taxon>Placobranchoidea</taxon>
        <taxon>Plakobranchidae</taxon>
        <taxon>Elysia</taxon>
    </lineage>
</organism>
<dbReference type="Proteomes" id="UP000271974">
    <property type="component" value="Unassembled WGS sequence"/>
</dbReference>
<feature type="domain" description="G-protein coupled receptors family 1 profile" evidence="10">
    <location>
        <begin position="1"/>
        <end position="120"/>
    </location>
</feature>
<dbReference type="AlphaFoldDB" id="A0A433T617"/>
<evidence type="ECO:0000313" key="12">
    <source>
        <dbReference type="Proteomes" id="UP000271974"/>
    </source>
</evidence>
<dbReference type="PRINTS" id="PR00237">
    <property type="entry name" value="GPCRRHODOPSN"/>
</dbReference>
<evidence type="ECO:0000256" key="3">
    <source>
        <dbReference type="ARBA" id="ARBA00022989"/>
    </source>
</evidence>
<name>A0A433T617_ELYCH</name>
<dbReference type="PROSITE" id="PS00237">
    <property type="entry name" value="G_PROTEIN_RECEP_F1_1"/>
    <property type="match status" value="1"/>
</dbReference>
<proteinExistence type="inferred from homology"/>
<comment type="subcellular location">
    <subcellularLocation>
        <location evidence="1">Membrane</location>
        <topology evidence="1">Multi-pass membrane protein</topology>
    </subcellularLocation>
</comment>
<dbReference type="SUPFAM" id="SSF81321">
    <property type="entry name" value="Family A G protein-coupled receptor-like"/>
    <property type="match status" value="1"/>
</dbReference>
<dbReference type="OrthoDB" id="10037617at2759"/>
<protein>
    <recommendedName>
        <fullName evidence="10">G-protein coupled receptors family 1 profile domain-containing protein</fullName>
    </recommendedName>
</protein>